<dbReference type="InterPro" id="IPR009282">
    <property type="entry name" value="DUF937"/>
</dbReference>
<reference evidence="1 2" key="1">
    <citation type="submission" date="2018-02" db="EMBL/GenBank/DDBJ databases">
        <authorList>
            <person name="Cohen D.B."/>
            <person name="Kent A.D."/>
        </authorList>
    </citation>
    <scope>NUCLEOTIDE SEQUENCE [LARGE SCALE GENOMIC DNA]</scope>
    <source>
        <strain evidence="1 2">CCAP 1448/3</strain>
    </source>
</reference>
<keyword evidence="2" id="KW-1185">Reference proteome</keyword>
<accession>A0A2T1BXC9</accession>
<evidence type="ECO:0000313" key="2">
    <source>
        <dbReference type="Proteomes" id="UP000238762"/>
    </source>
</evidence>
<proteinExistence type="predicted"/>
<dbReference type="Pfam" id="PF06078">
    <property type="entry name" value="DUF937"/>
    <property type="match status" value="1"/>
</dbReference>
<sequence length="170" mass="17511">MGLFDQILSAVGNPDQQANNDGLANIINTVGQLSGNNGVDPSVVNSALSIVGNHVRSSLQQQRSESGDRQVEGLVNQFAGTGYNPDAVSSIFSGGQLDSLIQSVAGRTGLDPNTVQSLLPTLVPIVLNFIQSGSNSGGGNPVLNTFLDSDQDGDVDIADALGMAGRYLGR</sequence>
<evidence type="ECO:0000313" key="1">
    <source>
        <dbReference type="EMBL" id="PSB00567.1"/>
    </source>
</evidence>
<dbReference type="RefSeq" id="WP_106291726.1">
    <property type="nucleotide sequence ID" value="NZ_CAWNTC010000237.1"/>
</dbReference>
<comment type="caution">
    <text evidence="1">The sequence shown here is derived from an EMBL/GenBank/DDBJ whole genome shotgun (WGS) entry which is preliminary data.</text>
</comment>
<gene>
    <name evidence="1" type="ORF">C7B64_22825</name>
</gene>
<dbReference type="Proteomes" id="UP000238762">
    <property type="component" value="Unassembled WGS sequence"/>
</dbReference>
<organism evidence="1 2">
    <name type="scientific">Merismopedia glauca CCAP 1448/3</name>
    <dbReference type="NCBI Taxonomy" id="1296344"/>
    <lineage>
        <taxon>Bacteria</taxon>
        <taxon>Bacillati</taxon>
        <taxon>Cyanobacteriota</taxon>
        <taxon>Cyanophyceae</taxon>
        <taxon>Synechococcales</taxon>
        <taxon>Merismopediaceae</taxon>
        <taxon>Merismopedia</taxon>
    </lineage>
</organism>
<protein>
    <recommendedName>
        <fullName evidence="3">DUF937 domain-containing protein</fullName>
    </recommendedName>
</protein>
<name>A0A2T1BXC9_9CYAN</name>
<reference evidence="1 2" key="2">
    <citation type="submission" date="2018-03" db="EMBL/GenBank/DDBJ databases">
        <title>The ancient ancestry and fast evolution of plastids.</title>
        <authorList>
            <person name="Moore K.R."/>
            <person name="Magnabosco C."/>
            <person name="Momper L."/>
            <person name="Gold D.A."/>
            <person name="Bosak T."/>
            <person name="Fournier G.P."/>
        </authorList>
    </citation>
    <scope>NUCLEOTIDE SEQUENCE [LARGE SCALE GENOMIC DNA]</scope>
    <source>
        <strain evidence="1 2">CCAP 1448/3</strain>
    </source>
</reference>
<dbReference type="OrthoDB" id="530933at2"/>
<evidence type="ECO:0008006" key="3">
    <source>
        <dbReference type="Google" id="ProtNLM"/>
    </source>
</evidence>
<dbReference type="AlphaFoldDB" id="A0A2T1BXC9"/>
<dbReference type="EMBL" id="PVWJ01000189">
    <property type="protein sequence ID" value="PSB00567.1"/>
    <property type="molecule type" value="Genomic_DNA"/>
</dbReference>